<dbReference type="PANTHER" id="PTHR43557">
    <property type="entry name" value="APOPTOSIS-INDUCING FACTOR 1"/>
    <property type="match status" value="1"/>
</dbReference>
<keyword evidence="2" id="KW-0285">Flavoprotein</keyword>
<reference evidence="8" key="1">
    <citation type="journal article" date="2019" name="Int. J. Syst. Evol. Microbiol.">
        <title>The Global Catalogue of Microorganisms (GCM) 10K type strain sequencing project: providing services to taxonomists for standard genome sequencing and annotation.</title>
        <authorList>
            <consortium name="The Broad Institute Genomics Platform"/>
            <consortium name="The Broad Institute Genome Sequencing Center for Infectious Disease"/>
            <person name="Wu L."/>
            <person name="Ma J."/>
        </authorList>
    </citation>
    <scope>NUCLEOTIDE SEQUENCE [LARGE SCALE GENOMIC DNA]</scope>
    <source>
        <strain evidence="8">YIM 94188</strain>
    </source>
</reference>
<evidence type="ECO:0000259" key="6">
    <source>
        <dbReference type="Pfam" id="PF14759"/>
    </source>
</evidence>
<dbReference type="InterPro" id="IPR050446">
    <property type="entry name" value="FAD-oxidoreductase/Apoptosis"/>
</dbReference>
<keyword evidence="4" id="KW-0560">Oxidoreductase</keyword>
<gene>
    <name evidence="7" type="ORF">ACFPQB_19940</name>
</gene>
<proteinExistence type="predicted"/>
<evidence type="ECO:0000259" key="5">
    <source>
        <dbReference type="Pfam" id="PF07992"/>
    </source>
</evidence>
<dbReference type="Proteomes" id="UP001596072">
    <property type="component" value="Unassembled WGS sequence"/>
</dbReference>
<feature type="domain" description="FAD/NAD(P)-binding" evidence="5">
    <location>
        <begin position="5"/>
        <end position="305"/>
    </location>
</feature>
<sequence>MGEQRVVVAGGGVAGLRVAQQLRAAGWTGYLGVIGAERHLPYNRPPLTKEALWHGVDVEVLKFPMPDAEIDWRLGTRIVSSDLAAKRLTLEGPDGTSEQISFDGLVIATGVGPRRLPLDGPHSWRYTVRTPEDAASLRGRLVDRPRVGVIGGGFVGCEVAAAAATLGCKVTVVEPLSTPLERVAGHAVGAEVQRRHEAHGVRFVLGRTIAAIEGDARGSTGVVLDDGTTLAAEVVVEAVGGVPNTDWLAGQGLNLSDGVLCDRDLHPLAEGGPRRDVVALGDVARFPLDLYGADPLRIEHWQMAGDCAGHAARSLITGLAGAERTDAPFELLPSFWTDQYDTRVQFLGLPSHGIDDVRVLEGDLEDEAVIGYHRQDTLIGLALLGMRRRLLPYRQQLVEGLREACGRGIS</sequence>
<dbReference type="PANTHER" id="PTHR43557:SF2">
    <property type="entry name" value="RIESKE DOMAIN-CONTAINING PROTEIN-RELATED"/>
    <property type="match status" value="1"/>
</dbReference>
<dbReference type="RefSeq" id="WP_136435375.1">
    <property type="nucleotide sequence ID" value="NZ_JBHSNS010000013.1"/>
</dbReference>
<dbReference type="SUPFAM" id="SSF51905">
    <property type="entry name" value="FAD/NAD(P)-binding domain"/>
    <property type="match status" value="2"/>
</dbReference>
<keyword evidence="3" id="KW-0274">FAD</keyword>
<dbReference type="Pfam" id="PF14759">
    <property type="entry name" value="Reductase_C"/>
    <property type="match status" value="1"/>
</dbReference>
<name>A0ABW0ZQ03_9ACTN</name>
<dbReference type="SUPFAM" id="SSF55424">
    <property type="entry name" value="FAD/NAD-linked reductases, dimerisation (C-terminal) domain"/>
    <property type="match status" value="1"/>
</dbReference>
<dbReference type="Gene3D" id="3.30.390.30">
    <property type="match status" value="1"/>
</dbReference>
<comment type="cofactor">
    <cofactor evidence="1">
        <name>FAD</name>
        <dbReference type="ChEBI" id="CHEBI:57692"/>
    </cofactor>
</comment>
<comment type="caution">
    <text evidence="7">The sequence shown here is derived from an EMBL/GenBank/DDBJ whole genome shotgun (WGS) entry which is preliminary data.</text>
</comment>
<evidence type="ECO:0000256" key="1">
    <source>
        <dbReference type="ARBA" id="ARBA00001974"/>
    </source>
</evidence>
<dbReference type="EMBL" id="JBHSNS010000013">
    <property type="protein sequence ID" value="MFC5731193.1"/>
    <property type="molecule type" value="Genomic_DNA"/>
</dbReference>
<protein>
    <submittedName>
        <fullName evidence="7">NAD(P)/FAD-dependent oxidoreductase</fullName>
    </submittedName>
</protein>
<dbReference type="InterPro" id="IPR036188">
    <property type="entry name" value="FAD/NAD-bd_sf"/>
</dbReference>
<dbReference type="PRINTS" id="PR00368">
    <property type="entry name" value="FADPNR"/>
</dbReference>
<evidence type="ECO:0000256" key="4">
    <source>
        <dbReference type="ARBA" id="ARBA00023002"/>
    </source>
</evidence>
<organism evidence="7 8">
    <name type="scientific">Nocardioides vastitatis</name>
    <dbReference type="NCBI Taxonomy" id="2568655"/>
    <lineage>
        <taxon>Bacteria</taxon>
        <taxon>Bacillati</taxon>
        <taxon>Actinomycetota</taxon>
        <taxon>Actinomycetes</taxon>
        <taxon>Propionibacteriales</taxon>
        <taxon>Nocardioidaceae</taxon>
        <taxon>Nocardioides</taxon>
    </lineage>
</organism>
<dbReference type="InterPro" id="IPR028202">
    <property type="entry name" value="Reductase_C"/>
</dbReference>
<evidence type="ECO:0000256" key="3">
    <source>
        <dbReference type="ARBA" id="ARBA00022827"/>
    </source>
</evidence>
<dbReference type="InterPro" id="IPR016156">
    <property type="entry name" value="FAD/NAD-linked_Rdtase_dimer_sf"/>
</dbReference>
<keyword evidence="8" id="KW-1185">Reference proteome</keyword>
<dbReference type="Gene3D" id="3.50.50.60">
    <property type="entry name" value="FAD/NAD(P)-binding domain"/>
    <property type="match status" value="2"/>
</dbReference>
<evidence type="ECO:0000313" key="8">
    <source>
        <dbReference type="Proteomes" id="UP001596072"/>
    </source>
</evidence>
<dbReference type="Pfam" id="PF07992">
    <property type="entry name" value="Pyr_redox_2"/>
    <property type="match status" value="1"/>
</dbReference>
<feature type="domain" description="Reductase C-terminal" evidence="6">
    <location>
        <begin position="335"/>
        <end position="397"/>
    </location>
</feature>
<evidence type="ECO:0000256" key="2">
    <source>
        <dbReference type="ARBA" id="ARBA00022630"/>
    </source>
</evidence>
<dbReference type="InterPro" id="IPR023753">
    <property type="entry name" value="FAD/NAD-binding_dom"/>
</dbReference>
<dbReference type="PRINTS" id="PR00411">
    <property type="entry name" value="PNDRDTASEI"/>
</dbReference>
<evidence type="ECO:0000313" key="7">
    <source>
        <dbReference type="EMBL" id="MFC5731193.1"/>
    </source>
</evidence>
<accession>A0ABW0ZQ03</accession>